<reference evidence="1" key="1">
    <citation type="submission" date="2018-06" db="EMBL/GenBank/DDBJ databases">
        <authorList>
            <person name="Zhirakovskaya E."/>
        </authorList>
    </citation>
    <scope>NUCLEOTIDE SEQUENCE</scope>
</reference>
<accession>A0A3B0ZVI0</accession>
<name>A0A3B0ZVI0_9ZZZZ</name>
<proteinExistence type="predicted"/>
<dbReference type="EMBL" id="UOFR01000049">
    <property type="protein sequence ID" value="VAW97498.1"/>
    <property type="molecule type" value="Genomic_DNA"/>
</dbReference>
<organism evidence="1">
    <name type="scientific">hydrothermal vent metagenome</name>
    <dbReference type="NCBI Taxonomy" id="652676"/>
    <lineage>
        <taxon>unclassified sequences</taxon>
        <taxon>metagenomes</taxon>
        <taxon>ecological metagenomes</taxon>
    </lineage>
</organism>
<gene>
    <name evidence="1" type="ORF">MNBD_GAMMA21-2536</name>
</gene>
<protein>
    <submittedName>
        <fullName evidence="1">Transposase and inactivated derivatives</fullName>
    </submittedName>
</protein>
<sequence>MSRANRYFLPDLVWHITHRCHKKEFLLKFVKDQECWLHWLQSITVVRSYIMYGVLRFLGGSKDG</sequence>
<dbReference type="AlphaFoldDB" id="A0A3B0ZVI0"/>
<evidence type="ECO:0000313" key="1">
    <source>
        <dbReference type="EMBL" id="VAW97498.1"/>
    </source>
</evidence>